<name>A0ABS0AW12_9GAMM</name>
<dbReference type="RefSeq" id="WP_194866320.1">
    <property type="nucleotide sequence ID" value="NZ_ARXX01000091.1"/>
</dbReference>
<comment type="similarity">
    <text evidence="1">Belongs to the bacterial solute-binding protein 1 family.</text>
</comment>
<keyword evidence="5" id="KW-1185">Reference proteome</keyword>
<sequence>MRRFGLLASALSAALVLAGCGSPKEEVNVYSARKEALIKPLLDRYTEQTGVTVNLITGSADALVERMKAEGEHSPADLLVTVDAGRLYRAQQEDLLAPTRSDELDRQVPPALREPEGHWFGLSVRGRVIVYAPDRVDPANLSTYEALADEQWADRICIRSSDNIYNQSLVASLIAHDGEADTQQWAEGLVANMARDPVGGDRDQIKAVAAGECDLAVVNTYYLGMMQAAEDAATRDIGNRMAVFWPNQDGRGAHVNISGAGVAANAPNPDKAVELLEFLVSDESQQWYAETNHEYPVRPGVPVSERLRSWGEFKQDDLPLVKLGELNAEAVKVMDRAGWK</sequence>
<reference evidence="4 5" key="1">
    <citation type="submission" date="2012-09" db="EMBL/GenBank/DDBJ databases">
        <title>Genome Sequence of alkane-degrading Bacterium Alcanivorax sp. 521-1.</title>
        <authorList>
            <person name="Lai Q."/>
            <person name="Shao Z."/>
        </authorList>
    </citation>
    <scope>NUCLEOTIDE SEQUENCE [LARGE SCALE GENOMIC DNA]</scope>
    <source>
        <strain evidence="4 5">521-1</strain>
    </source>
</reference>
<feature type="signal peptide" evidence="3">
    <location>
        <begin position="1"/>
        <end position="18"/>
    </location>
</feature>
<keyword evidence="2 3" id="KW-0732">Signal</keyword>
<dbReference type="Gene3D" id="3.40.190.10">
    <property type="entry name" value="Periplasmic binding protein-like II"/>
    <property type="match status" value="2"/>
</dbReference>
<evidence type="ECO:0000313" key="4">
    <source>
        <dbReference type="EMBL" id="MBF5058338.1"/>
    </source>
</evidence>
<proteinExistence type="inferred from homology"/>
<dbReference type="PANTHER" id="PTHR30006">
    <property type="entry name" value="THIAMINE-BINDING PERIPLASMIC PROTEIN-RELATED"/>
    <property type="match status" value="1"/>
</dbReference>
<evidence type="ECO:0000256" key="1">
    <source>
        <dbReference type="ARBA" id="ARBA00008520"/>
    </source>
</evidence>
<dbReference type="Proteomes" id="UP000662703">
    <property type="component" value="Unassembled WGS sequence"/>
</dbReference>
<feature type="chain" id="PRO_5047367085" evidence="3">
    <location>
        <begin position="19"/>
        <end position="340"/>
    </location>
</feature>
<evidence type="ECO:0000256" key="3">
    <source>
        <dbReference type="SAM" id="SignalP"/>
    </source>
</evidence>
<protein>
    <submittedName>
        <fullName evidence="4">Ferric iron ABC transporter, iron-binding protein</fullName>
    </submittedName>
</protein>
<gene>
    <name evidence="4" type="ORF">Y5W_03632</name>
</gene>
<evidence type="ECO:0000313" key="5">
    <source>
        <dbReference type="Proteomes" id="UP000662703"/>
    </source>
</evidence>
<comment type="caution">
    <text evidence="4">The sequence shown here is derived from an EMBL/GenBank/DDBJ whole genome shotgun (WGS) entry which is preliminary data.</text>
</comment>
<dbReference type="Pfam" id="PF13416">
    <property type="entry name" value="SBP_bac_8"/>
    <property type="match status" value="1"/>
</dbReference>
<dbReference type="InterPro" id="IPR026045">
    <property type="entry name" value="Ferric-bd"/>
</dbReference>
<dbReference type="PANTHER" id="PTHR30006:SF15">
    <property type="entry name" value="IRON-UTILIZATION PERIPLASMIC PROTEIN"/>
    <property type="match status" value="1"/>
</dbReference>
<dbReference type="EMBL" id="ARXX01000091">
    <property type="protein sequence ID" value="MBF5058338.1"/>
    <property type="molecule type" value="Genomic_DNA"/>
</dbReference>
<dbReference type="SUPFAM" id="SSF53850">
    <property type="entry name" value="Periplasmic binding protein-like II"/>
    <property type="match status" value="1"/>
</dbReference>
<dbReference type="InterPro" id="IPR006059">
    <property type="entry name" value="SBP"/>
</dbReference>
<evidence type="ECO:0000256" key="2">
    <source>
        <dbReference type="ARBA" id="ARBA00022729"/>
    </source>
</evidence>
<dbReference type="PIRSF" id="PIRSF002825">
    <property type="entry name" value="CfbpA"/>
    <property type="match status" value="1"/>
</dbReference>
<dbReference type="PROSITE" id="PS51257">
    <property type="entry name" value="PROKAR_LIPOPROTEIN"/>
    <property type="match status" value="1"/>
</dbReference>
<accession>A0ABS0AW12</accession>
<organism evidence="4 5">
    <name type="scientific">Alloalcanivorax profundimaris</name>
    <dbReference type="NCBI Taxonomy" id="2735259"/>
    <lineage>
        <taxon>Bacteria</taxon>
        <taxon>Pseudomonadati</taxon>
        <taxon>Pseudomonadota</taxon>
        <taxon>Gammaproteobacteria</taxon>
        <taxon>Oceanospirillales</taxon>
        <taxon>Alcanivoracaceae</taxon>
        <taxon>Alloalcanivorax</taxon>
    </lineage>
</organism>
<dbReference type="CDD" id="cd13542">
    <property type="entry name" value="PBP2_FutA1_ilke"/>
    <property type="match status" value="1"/>
</dbReference>